<reference evidence="1 2" key="1">
    <citation type="journal article" date="2018" name="Aquat. Microb. Ecol.">
        <title>Gammaproteobacterial methanotrophs dominate.</title>
        <authorList>
            <person name="Rissanen A.J."/>
            <person name="Saarenheimo J."/>
            <person name="Tiirola M."/>
            <person name="Peura S."/>
            <person name="Aalto S.L."/>
            <person name="Karvinen A."/>
            <person name="Nykanen H."/>
        </authorList>
    </citation>
    <scope>NUCLEOTIDE SEQUENCE [LARGE SCALE GENOMIC DNA]</scope>
    <source>
        <strain evidence="1">AMbin10</strain>
    </source>
</reference>
<dbReference type="AlphaFoldDB" id="A0A2W4R2J3"/>
<protein>
    <submittedName>
        <fullName evidence="1">Uncharacterized protein</fullName>
    </submittedName>
</protein>
<gene>
    <name evidence="1" type="ORF">DM484_16435</name>
</gene>
<dbReference type="Gene3D" id="2.130.10.10">
    <property type="entry name" value="YVTN repeat-like/Quinoprotein amine dehydrogenase"/>
    <property type="match status" value="1"/>
</dbReference>
<dbReference type="Proteomes" id="UP000249396">
    <property type="component" value="Unassembled WGS sequence"/>
</dbReference>
<organism evidence="1 2">
    <name type="scientific">Candidatus Methylumidiphilus alinenensis</name>
    <dbReference type="NCBI Taxonomy" id="2202197"/>
    <lineage>
        <taxon>Bacteria</taxon>
        <taxon>Pseudomonadati</taxon>
        <taxon>Pseudomonadota</taxon>
        <taxon>Gammaproteobacteria</taxon>
        <taxon>Methylococcales</taxon>
        <taxon>Candidatus Methylumidiphilus</taxon>
    </lineage>
</organism>
<name>A0A2W4R2J3_9GAMM</name>
<comment type="caution">
    <text evidence="1">The sequence shown here is derived from an EMBL/GenBank/DDBJ whole genome shotgun (WGS) entry which is preliminary data.</text>
</comment>
<evidence type="ECO:0000313" key="2">
    <source>
        <dbReference type="Proteomes" id="UP000249396"/>
    </source>
</evidence>
<dbReference type="InterPro" id="IPR015943">
    <property type="entry name" value="WD40/YVTN_repeat-like_dom_sf"/>
</dbReference>
<sequence length="92" mass="9439">MTGYKLDARHDTVTGKIQVPAGSQPHGLRIAPDGSKGYIALLQGKGLGILDLPSGKLEVVPLNGAAVQTAITPDGKVPNGISLWNRQSGGTP</sequence>
<dbReference type="InterPro" id="IPR011045">
    <property type="entry name" value="N2O_reductase_N"/>
</dbReference>
<evidence type="ECO:0000313" key="1">
    <source>
        <dbReference type="EMBL" id="PZN76539.1"/>
    </source>
</evidence>
<proteinExistence type="predicted"/>
<accession>A0A2W4R2J3</accession>
<dbReference type="EMBL" id="QJPH01000358">
    <property type="protein sequence ID" value="PZN76539.1"/>
    <property type="molecule type" value="Genomic_DNA"/>
</dbReference>
<dbReference type="SUPFAM" id="SSF50974">
    <property type="entry name" value="Nitrous oxide reductase, N-terminal domain"/>
    <property type="match status" value="1"/>
</dbReference>